<protein>
    <recommendedName>
        <fullName evidence="3">ZAD domain-containing protein</fullName>
    </recommendedName>
</protein>
<gene>
    <name evidence="2" type="ORF">CGI_10010782</name>
</gene>
<dbReference type="AlphaFoldDB" id="K1QGX9"/>
<dbReference type="HOGENOM" id="CLU_2335656_0_0_1"/>
<proteinExistence type="predicted"/>
<feature type="compositionally biased region" description="Basic and acidic residues" evidence="1">
    <location>
        <begin position="65"/>
        <end position="82"/>
    </location>
</feature>
<feature type="region of interest" description="Disordered" evidence="1">
    <location>
        <begin position="65"/>
        <end position="98"/>
    </location>
</feature>
<evidence type="ECO:0000313" key="2">
    <source>
        <dbReference type="EMBL" id="EKC33128.1"/>
    </source>
</evidence>
<dbReference type="EMBL" id="JH819145">
    <property type="protein sequence ID" value="EKC33128.1"/>
    <property type="molecule type" value="Genomic_DNA"/>
</dbReference>
<evidence type="ECO:0000256" key="1">
    <source>
        <dbReference type="SAM" id="MobiDB-lite"/>
    </source>
</evidence>
<dbReference type="InParanoid" id="K1QGX9"/>
<evidence type="ECO:0008006" key="3">
    <source>
        <dbReference type="Google" id="ProtNLM"/>
    </source>
</evidence>
<feature type="compositionally biased region" description="Basic residues" evidence="1">
    <location>
        <begin position="83"/>
        <end position="98"/>
    </location>
</feature>
<sequence>MAAPMIESPVGYAMAFYRKKQVCDKLLEVLDHVPQPNDDKGKYICRFCWNKLNKLSKIEYENKARSFERRKNQPTKDAEKNTRHNHLWHSLKKQRSVV</sequence>
<name>K1QGX9_MAGGI</name>
<reference evidence="2" key="1">
    <citation type="journal article" date="2012" name="Nature">
        <title>The oyster genome reveals stress adaptation and complexity of shell formation.</title>
        <authorList>
            <person name="Zhang G."/>
            <person name="Fang X."/>
            <person name="Guo X."/>
            <person name="Li L."/>
            <person name="Luo R."/>
            <person name="Xu F."/>
            <person name="Yang P."/>
            <person name="Zhang L."/>
            <person name="Wang X."/>
            <person name="Qi H."/>
            <person name="Xiong Z."/>
            <person name="Que H."/>
            <person name="Xie Y."/>
            <person name="Holland P.W."/>
            <person name="Paps J."/>
            <person name="Zhu Y."/>
            <person name="Wu F."/>
            <person name="Chen Y."/>
            <person name="Wang J."/>
            <person name="Peng C."/>
            <person name="Meng J."/>
            <person name="Yang L."/>
            <person name="Liu J."/>
            <person name="Wen B."/>
            <person name="Zhang N."/>
            <person name="Huang Z."/>
            <person name="Zhu Q."/>
            <person name="Feng Y."/>
            <person name="Mount A."/>
            <person name="Hedgecock D."/>
            <person name="Xu Z."/>
            <person name="Liu Y."/>
            <person name="Domazet-Loso T."/>
            <person name="Du Y."/>
            <person name="Sun X."/>
            <person name="Zhang S."/>
            <person name="Liu B."/>
            <person name="Cheng P."/>
            <person name="Jiang X."/>
            <person name="Li J."/>
            <person name="Fan D."/>
            <person name="Wang W."/>
            <person name="Fu W."/>
            <person name="Wang T."/>
            <person name="Wang B."/>
            <person name="Zhang J."/>
            <person name="Peng Z."/>
            <person name="Li Y."/>
            <person name="Li N."/>
            <person name="Wang J."/>
            <person name="Chen M."/>
            <person name="He Y."/>
            <person name="Tan F."/>
            <person name="Song X."/>
            <person name="Zheng Q."/>
            <person name="Huang R."/>
            <person name="Yang H."/>
            <person name="Du X."/>
            <person name="Chen L."/>
            <person name="Yang M."/>
            <person name="Gaffney P.M."/>
            <person name="Wang S."/>
            <person name="Luo L."/>
            <person name="She Z."/>
            <person name="Ming Y."/>
            <person name="Huang W."/>
            <person name="Zhang S."/>
            <person name="Huang B."/>
            <person name="Zhang Y."/>
            <person name="Qu T."/>
            <person name="Ni P."/>
            <person name="Miao G."/>
            <person name="Wang J."/>
            <person name="Wang Q."/>
            <person name="Steinberg C.E."/>
            <person name="Wang H."/>
            <person name="Li N."/>
            <person name="Qian L."/>
            <person name="Zhang G."/>
            <person name="Li Y."/>
            <person name="Yang H."/>
            <person name="Liu X."/>
            <person name="Wang J."/>
            <person name="Yin Y."/>
            <person name="Wang J."/>
        </authorList>
    </citation>
    <scope>NUCLEOTIDE SEQUENCE [LARGE SCALE GENOMIC DNA]</scope>
    <source>
        <strain evidence="2">05x7-T-G4-1.051#20</strain>
    </source>
</reference>
<accession>K1QGX9</accession>
<organism evidence="2">
    <name type="scientific">Magallana gigas</name>
    <name type="common">Pacific oyster</name>
    <name type="synonym">Crassostrea gigas</name>
    <dbReference type="NCBI Taxonomy" id="29159"/>
    <lineage>
        <taxon>Eukaryota</taxon>
        <taxon>Metazoa</taxon>
        <taxon>Spiralia</taxon>
        <taxon>Lophotrochozoa</taxon>
        <taxon>Mollusca</taxon>
        <taxon>Bivalvia</taxon>
        <taxon>Autobranchia</taxon>
        <taxon>Pteriomorphia</taxon>
        <taxon>Ostreida</taxon>
        <taxon>Ostreoidea</taxon>
        <taxon>Ostreidae</taxon>
        <taxon>Magallana</taxon>
    </lineage>
</organism>